<dbReference type="RefSeq" id="WP_015336243.1">
    <property type="nucleotide sequence ID" value="NC_020055.1"/>
</dbReference>
<proteinExistence type="inferred from homology"/>
<evidence type="ECO:0000256" key="2">
    <source>
        <dbReference type="ARBA" id="ARBA00024446"/>
    </source>
</evidence>
<dbReference type="InterPro" id="IPR044872">
    <property type="entry name" value="CcmK/CsoS1_BMC"/>
</dbReference>
<dbReference type="EMBL" id="FO203522">
    <property type="protein sequence ID" value="CCO23640.1"/>
    <property type="molecule type" value="Genomic_DNA"/>
</dbReference>
<dbReference type="PIRSF" id="PIRSF034834">
    <property type="entry name" value="PduT"/>
    <property type="match status" value="1"/>
</dbReference>
<feature type="domain" description="BMC" evidence="4">
    <location>
        <begin position="94"/>
        <end position="178"/>
    </location>
</feature>
<name>L0RBS7_9BACT</name>
<dbReference type="PROSITE" id="PS51930">
    <property type="entry name" value="BMC_2"/>
    <property type="match status" value="2"/>
</dbReference>
<dbReference type="HOGENOM" id="CLU_115793_0_0_7"/>
<evidence type="ECO:0000256" key="1">
    <source>
        <dbReference type="ARBA" id="ARBA00024322"/>
    </source>
</evidence>
<comment type="similarity">
    <text evidence="3">Belongs to the bacterial microcompartments protein family.</text>
</comment>
<comment type="subcellular location">
    <subcellularLocation>
        <location evidence="1">Bacterial microcompartment</location>
    </subcellularLocation>
</comment>
<reference evidence="5 6" key="1">
    <citation type="submission" date="2012-10" db="EMBL/GenBank/DDBJ databases">
        <authorList>
            <person name="Genoscope - CEA"/>
        </authorList>
    </citation>
    <scope>NUCLEOTIDE SEQUENCE [LARGE SCALE GENOMIC DNA]</scope>
    <source>
        <strain evidence="6">AM13 / DSM 14728</strain>
    </source>
</reference>
<dbReference type="Pfam" id="PF00936">
    <property type="entry name" value="BMC"/>
    <property type="match status" value="2"/>
</dbReference>
<dbReference type="SUPFAM" id="SSF143414">
    <property type="entry name" value="CcmK-like"/>
    <property type="match status" value="2"/>
</dbReference>
<dbReference type="Proteomes" id="UP000010808">
    <property type="component" value="Chromosome"/>
</dbReference>
<keyword evidence="2" id="KW-1283">Bacterial microcompartment</keyword>
<dbReference type="Gene3D" id="3.30.70.1710">
    <property type="match status" value="2"/>
</dbReference>
<dbReference type="eggNOG" id="COG4577">
    <property type="taxonomic scope" value="Bacteria"/>
</dbReference>
<gene>
    <name evidence="5" type="ORF">DESAM_21363</name>
</gene>
<dbReference type="GO" id="GO:0031469">
    <property type="term" value="C:bacterial microcompartment"/>
    <property type="evidence" value="ECO:0007669"/>
    <property type="project" value="UniProtKB-SubCell"/>
</dbReference>
<dbReference type="PANTHER" id="PTHR33941">
    <property type="entry name" value="PROPANEDIOL UTILIZATION PROTEIN PDUA"/>
    <property type="match status" value="1"/>
</dbReference>
<dbReference type="OrthoDB" id="9791973at2"/>
<evidence type="ECO:0000313" key="5">
    <source>
        <dbReference type="EMBL" id="CCO23640.1"/>
    </source>
</evidence>
<dbReference type="InterPro" id="IPR037233">
    <property type="entry name" value="CcmK-like_sf"/>
</dbReference>
<organism evidence="5 6">
    <name type="scientific">Maridesulfovibrio hydrothermalis AM13 = DSM 14728</name>
    <dbReference type="NCBI Taxonomy" id="1121451"/>
    <lineage>
        <taxon>Bacteria</taxon>
        <taxon>Pseudomonadati</taxon>
        <taxon>Thermodesulfobacteriota</taxon>
        <taxon>Desulfovibrionia</taxon>
        <taxon>Desulfovibrionales</taxon>
        <taxon>Desulfovibrionaceae</taxon>
        <taxon>Maridesulfovibrio</taxon>
    </lineage>
</organism>
<dbReference type="AlphaFoldDB" id="L0RBS7"/>
<dbReference type="SMART" id="SM00877">
    <property type="entry name" value="BMC"/>
    <property type="match status" value="2"/>
</dbReference>
<dbReference type="InterPro" id="IPR050575">
    <property type="entry name" value="BMC_shell"/>
</dbReference>
<sequence>MDTLGIVESKTIAAGIYLADAMMKAASVELVRASTICSGRYLIYVSGDRDAVATSVNAALESGFNLKDSYVISQVSPEMLAVLKKDVPVERVQAMGVIECRSVSSGIMAADTVVKCSDVQLARFVSGQGINGKSYFIMSGDVASVEEAAGAARSVLEKNLVEAVVIPRPDASVVRVLIKEVGFI</sequence>
<dbReference type="KEGG" id="dhy:DESAM_21363"/>
<dbReference type="PATRIC" id="fig|1121451.3.peg.1608"/>
<evidence type="ECO:0000256" key="3">
    <source>
        <dbReference type="PROSITE-ProRule" id="PRU01278"/>
    </source>
</evidence>
<protein>
    <submittedName>
        <fullName evidence="5">Microcompartments protein</fullName>
    </submittedName>
</protein>
<evidence type="ECO:0000313" key="6">
    <source>
        <dbReference type="Proteomes" id="UP000010808"/>
    </source>
</evidence>
<dbReference type="InterPro" id="IPR000249">
    <property type="entry name" value="BMC_dom"/>
</dbReference>
<evidence type="ECO:0000259" key="4">
    <source>
        <dbReference type="PROSITE" id="PS51930"/>
    </source>
</evidence>
<dbReference type="InterPro" id="IPR011238">
    <property type="entry name" value="Micro_shell_prot_PduT"/>
</dbReference>
<dbReference type="PANTHER" id="PTHR33941:SF11">
    <property type="entry name" value="BACTERIAL MICROCOMPARTMENT SHELL PROTEIN PDUJ"/>
    <property type="match status" value="1"/>
</dbReference>
<accession>L0RBS7</accession>
<dbReference type="CDD" id="cd07053">
    <property type="entry name" value="BMC_PduT_repeat1"/>
    <property type="match status" value="1"/>
</dbReference>
<dbReference type="CDD" id="cd07054">
    <property type="entry name" value="BMC_PduT_repeat2"/>
    <property type="match status" value="1"/>
</dbReference>
<dbReference type="STRING" id="1121451.DESAM_21363"/>
<keyword evidence="6" id="KW-1185">Reference proteome</keyword>
<feature type="domain" description="BMC" evidence="4">
    <location>
        <begin position="3"/>
        <end position="88"/>
    </location>
</feature>